<reference evidence="6" key="1">
    <citation type="journal article" date="2018" name="DNA Res.">
        <title>Multiple hybrid de novo genome assembly of finger millet, an orphan allotetraploid crop.</title>
        <authorList>
            <person name="Hatakeyama M."/>
            <person name="Aluri S."/>
            <person name="Balachadran M.T."/>
            <person name="Sivarajan S.R."/>
            <person name="Patrignani A."/>
            <person name="Gruter S."/>
            <person name="Poveda L."/>
            <person name="Shimizu-Inatsugi R."/>
            <person name="Baeten J."/>
            <person name="Francoijs K.J."/>
            <person name="Nataraja K.N."/>
            <person name="Reddy Y.A.N."/>
            <person name="Phadnis S."/>
            <person name="Ravikumar R.L."/>
            <person name="Schlapbach R."/>
            <person name="Sreeman S.M."/>
            <person name="Shimizu K.K."/>
        </authorList>
    </citation>
    <scope>NUCLEOTIDE SEQUENCE</scope>
</reference>
<keyword evidence="5" id="KW-0812">Transmembrane</keyword>
<dbReference type="Proteomes" id="UP001054889">
    <property type="component" value="Unassembled WGS sequence"/>
</dbReference>
<dbReference type="InterPro" id="IPR012334">
    <property type="entry name" value="Pectin_lyas_fold"/>
</dbReference>
<comment type="similarity">
    <text evidence="1 4">Belongs to the glycosyl hydrolase 28 family.</text>
</comment>
<dbReference type="GO" id="GO:0004650">
    <property type="term" value="F:polygalacturonase activity"/>
    <property type="evidence" value="ECO:0007669"/>
    <property type="project" value="InterPro"/>
</dbReference>
<name>A0AAV5EIP9_ELECO</name>
<keyword evidence="2 4" id="KW-0378">Hydrolase</keyword>
<evidence type="ECO:0000313" key="6">
    <source>
        <dbReference type="EMBL" id="GJN22466.1"/>
    </source>
</evidence>
<organism evidence="6 7">
    <name type="scientific">Eleusine coracana subsp. coracana</name>
    <dbReference type="NCBI Taxonomy" id="191504"/>
    <lineage>
        <taxon>Eukaryota</taxon>
        <taxon>Viridiplantae</taxon>
        <taxon>Streptophyta</taxon>
        <taxon>Embryophyta</taxon>
        <taxon>Tracheophyta</taxon>
        <taxon>Spermatophyta</taxon>
        <taxon>Magnoliopsida</taxon>
        <taxon>Liliopsida</taxon>
        <taxon>Poales</taxon>
        <taxon>Poaceae</taxon>
        <taxon>PACMAD clade</taxon>
        <taxon>Chloridoideae</taxon>
        <taxon>Cynodonteae</taxon>
        <taxon>Eleusininae</taxon>
        <taxon>Eleusine</taxon>
    </lineage>
</organism>
<dbReference type="PANTHER" id="PTHR31339">
    <property type="entry name" value="PECTIN LYASE-RELATED"/>
    <property type="match status" value="1"/>
</dbReference>
<sequence length="276" mass="29880">MVETSSGRLHPHGQWRGVAAFVAANKTLLAAVWVVGFTLVFLWQSASISGGTGAGGGGGFFRLRLAPPPPARPAPRLRPTAYNLTDFGGVGDGRAVNTEAFERAVEAIAVLAERGGGQLNVPPGRWLTAPFNLTSYMTLFLAEGAEILGIPNENYWPLMPALPSYGYGRERKGPRFGSLIHGQNLKDVVITGHNGTINGQGEVWWLKHRRRMLNNTRPPLVQLMWSKDIIVSNITLRNSPFWHLHPYDCTNVTVSNVTILSPVSGAPNTDGIDPGI</sequence>
<dbReference type="Gene3D" id="2.160.20.10">
    <property type="entry name" value="Single-stranded right-handed beta-helix, Pectin lyase-like"/>
    <property type="match status" value="1"/>
</dbReference>
<dbReference type="InterPro" id="IPR051801">
    <property type="entry name" value="GH28_Enzymes"/>
</dbReference>
<gene>
    <name evidence="6" type="primary">gb10028</name>
    <name evidence="6" type="ORF">PR202_gb10028</name>
</gene>
<protein>
    <recommendedName>
        <fullName evidence="8">Polygalacturonase</fullName>
    </recommendedName>
</protein>
<evidence type="ECO:0000256" key="1">
    <source>
        <dbReference type="ARBA" id="ARBA00008834"/>
    </source>
</evidence>
<dbReference type="PANTHER" id="PTHR31339:SF44">
    <property type="entry name" value="PECTIN LYASE-LIKE SUPERFAMILY PROTEIN"/>
    <property type="match status" value="1"/>
</dbReference>
<reference evidence="6" key="2">
    <citation type="submission" date="2021-12" db="EMBL/GenBank/DDBJ databases">
        <title>Resequencing data analysis of finger millet.</title>
        <authorList>
            <person name="Hatakeyama M."/>
            <person name="Aluri S."/>
            <person name="Balachadran M.T."/>
            <person name="Sivarajan S.R."/>
            <person name="Poveda L."/>
            <person name="Shimizu-Inatsugi R."/>
            <person name="Schlapbach R."/>
            <person name="Sreeman S.M."/>
            <person name="Shimizu K.K."/>
        </authorList>
    </citation>
    <scope>NUCLEOTIDE SEQUENCE</scope>
</reference>
<dbReference type="EMBL" id="BQKI01000075">
    <property type="protein sequence ID" value="GJN22466.1"/>
    <property type="molecule type" value="Genomic_DNA"/>
</dbReference>
<dbReference type="GO" id="GO:0005975">
    <property type="term" value="P:carbohydrate metabolic process"/>
    <property type="evidence" value="ECO:0007669"/>
    <property type="project" value="InterPro"/>
</dbReference>
<evidence type="ECO:0008006" key="8">
    <source>
        <dbReference type="Google" id="ProtNLM"/>
    </source>
</evidence>
<accession>A0AAV5EIP9</accession>
<keyword evidence="7" id="KW-1185">Reference proteome</keyword>
<evidence type="ECO:0000313" key="7">
    <source>
        <dbReference type="Proteomes" id="UP001054889"/>
    </source>
</evidence>
<evidence type="ECO:0000256" key="3">
    <source>
        <dbReference type="ARBA" id="ARBA00023295"/>
    </source>
</evidence>
<evidence type="ECO:0000256" key="2">
    <source>
        <dbReference type="ARBA" id="ARBA00022801"/>
    </source>
</evidence>
<comment type="caution">
    <text evidence="6">The sequence shown here is derived from an EMBL/GenBank/DDBJ whole genome shotgun (WGS) entry which is preliminary data.</text>
</comment>
<feature type="transmembrane region" description="Helical" evidence="5">
    <location>
        <begin position="20"/>
        <end position="43"/>
    </location>
</feature>
<evidence type="ECO:0000256" key="4">
    <source>
        <dbReference type="RuleBase" id="RU361169"/>
    </source>
</evidence>
<keyword evidence="5" id="KW-1133">Transmembrane helix</keyword>
<dbReference type="SUPFAM" id="SSF51126">
    <property type="entry name" value="Pectin lyase-like"/>
    <property type="match status" value="1"/>
</dbReference>
<keyword evidence="3 4" id="KW-0326">Glycosidase</keyword>
<dbReference type="AlphaFoldDB" id="A0AAV5EIP9"/>
<proteinExistence type="inferred from homology"/>
<keyword evidence="5" id="KW-0472">Membrane</keyword>
<evidence type="ECO:0000256" key="5">
    <source>
        <dbReference type="SAM" id="Phobius"/>
    </source>
</evidence>
<dbReference type="InterPro" id="IPR000743">
    <property type="entry name" value="Glyco_hydro_28"/>
</dbReference>
<dbReference type="InterPro" id="IPR011050">
    <property type="entry name" value="Pectin_lyase_fold/virulence"/>
</dbReference>
<dbReference type="Pfam" id="PF00295">
    <property type="entry name" value="Glyco_hydro_28"/>
    <property type="match status" value="1"/>
</dbReference>